<dbReference type="GO" id="GO:0046872">
    <property type="term" value="F:metal ion binding"/>
    <property type="evidence" value="ECO:0007669"/>
    <property type="project" value="UniProtKB-KW"/>
</dbReference>
<keyword evidence="2" id="KW-0479">Metal-binding</keyword>
<dbReference type="AlphaFoldDB" id="A0A7X0ME03"/>
<dbReference type="InterPro" id="IPR015797">
    <property type="entry name" value="NUDIX_hydrolase-like_dom_sf"/>
</dbReference>
<dbReference type="PANTHER" id="PTHR12629:SF0">
    <property type="entry name" value="DIPHOSPHOINOSITOL-POLYPHOSPHATE DIPHOSPHATASE"/>
    <property type="match status" value="1"/>
</dbReference>
<dbReference type="GO" id="GO:0000298">
    <property type="term" value="F:endopolyphosphatase activity"/>
    <property type="evidence" value="ECO:0007669"/>
    <property type="project" value="TreeGrafter"/>
</dbReference>
<dbReference type="EMBL" id="JACHBG010000011">
    <property type="protein sequence ID" value="MBB6486981.1"/>
    <property type="molecule type" value="Genomic_DNA"/>
</dbReference>
<evidence type="ECO:0000256" key="1">
    <source>
        <dbReference type="ARBA" id="ARBA00001946"/>
    </source>
</evidence>
<dbReference type="InterPro" id="IPR000086">
    <property type="entry name" value="NUDIX_hydrolase_dom"/>
</dbReference>
<dbReference type="CDD" id="cd04666">
    <property type="entry name" value="NUDIX_DIPP2_like_Nudt4"/>
    <property type="match status" value="1"/>
</dbReference>
<dbReference type="GO" id="GO:1901909">
    <property type="term" value="P:diadenosine hexaphosphate catabolic process"/>
    <property type="evidence" value="ECO:0007669"/>
    <property type="project" value="TreeGrafter"/>
</dbReference>
<dbReference type="Pfam" id="PF00293">
    <property type="entry name" value="NUDIX"/>
    <property type="match status" value="1"/>
</dbReference>
<comment type="caution">
    <text evidence="6">The sequence shown here is derived from an EMBL/GenBank/DDBJ whole genome shotgun (WGS) entry which is preliminary data.</text>
</comment>
<evidence type="ECO:0000256" key="3">
    <source>
        <dbReference type="ARBA" id="ARBA00022801"/>
    </source>
</evidence>
<keyword evidence="3" id="KW-0378">Hydrolase</keyword>
<keyword evidence="4" id="KW-0460">Magnesium</keyword>
<reference evidence="6 7" key="1">
    <citation type="submission" date="2020-08" db="EMBL/GenBank/DDBJ databases">
        <title>Genomic Encyclopedia of Type Strains, Phase IV (KMG-V): Genome sequencing to study the core and pangenomes of soil and plant-associated prokaryotes.</title>
        <authorList>
            <person name="Whitman W."/>
        </authorList>
    </citation>
    <scope>NUCLEOTIDE SEQUENCE [LARGE SCALE GENOMIC DNA]</scope>
    <source>
        <strain evidence="6 7">SEMIA 4060</strain>
    </source>
</reference>
<dbReference type="InterPro" id="IPR047198">
    <property type="entry name" value="DDP-like_NUDIX"/>
</dbReference>
<organism evidence="6 7">
    <name type="scientific">Rhizobium lusitanum</name>
    <dbReference type="NCBI Taxonomy" id="293958"/>
    <lineage>
        <taxon>Bacteria</taxon>
        <taxon>Pseudomonadati</taxon>
        <taxon>Pseudomonadota</taxon>
        <taxon>Alphaproteobacteria</taxon>
        <taxon>Hyphomicrobiales</taxon>
        <taxon>Rhizobiaceae</taxon>
        <taxon>Rhizobium/Agrobacterium group</taxon>
        <taxon>Rhizobium</taxon>
    </lineage>
</organism>
<dbReference type="GO" id="GO:0005737">
    <property type="term" value="C:cytoplasm"/>
    <property type="evidence" value="ECO:0007669"/>
    <property type="project" value="TreeGrafter"/>
</dbReference>
<dbReference type="GO" id="GO:1901911">
    <property type="term" value="P:adenosine 5'-(hexahydrogen pentaphosphate) catabolic process"/>
    <property type="evidence" value="ECO:0007669"/>
    <property type="project" value="TreeGrafter"/>
</dbReference>
<evidence type="ECO:0000256" key="2">
    <source>
        <dbReference type="ARBA" id="ARBA00022723"/>
    </source>
</evidence>
<evidence type="ECO:0000256" key="4">
    <source>
        <dbReference type="ARBA" id="ARBA00022842"/>
    </source>
</evidence>
<dbReference type="GO" id="GO:0071543">
    <property type="term" value="P:diphosphoinositol polyphosphate metabolic process"/>
    <property type="evidence" value="ECO:0007669"/>
    <property type="project" value="TreeGrafter"/>
</dbReference>
<dbReference type="GO" id="GO:1901907">
    <property type="term" value="P:diadenosine pentaphosphate catabolic process"/>
    <property type="evidence" value="ECO:0007669"/>
    <property type="project" value="TreeGrafter"/>
</dbReference>
<feature type="domain" description="Nudix hydrolase" evidence="5">
    <location>
        <begin position="22"/>
        <end position="155"/>
    </location>
</feature>
<dbReference type="GO" id="GO:0008486">
    <property type="term" value="F:diphosphoinositol-polyphosphate diphosphatase activity"/>
    <property type="evidence" value="ECO:0007669"/>
    <property type="project" value="TreeGrafter"/>
</dbReference>
<name>A0A7X0ME03_9HYPH</name>
<dbReference type="GO" id="GO:0034432">
    <property type="term" value="F:bis(5'-adenosyl)-pentaphosphatase activity"/>
    <property type="evidence" value="ECO:0007669"/>
    <property type="project" value="TreeGrafter"/>
</dbReference>
<dbReference type="PROSITE" id="PS51462">
    <property type="entry name" value="NUDIX"/>
    <property type="match status" value="1"/>
</dbReference>
<proteinExistence type="predicted"/>
<sequence length="164" mass="18502">MGVQQTHPRRLALHTSTTFESLSAPQFGALCFRTMENGRPEILLITTRETHRWTIPKGWPIKGLKPHEVVEREAWEEAGIKGKAKKKPYGFYTYLKRLADSRTVTASVEVHALEVKEICLNFPETGQRTLIWLPPIEAALQVPEPQLKELLAGFMANEIGKIGS</sequence>
<evidence type="ECO:0000259" key="5">
    <source>
        <dbReference type="PROSITE" id="PS51462"/>
    </source>
</evidence>
<dbReference type="RefSeq" id="WP_184707434.1">
    <property type="nucleotide sequence ID" value="NZ_JACHBG010000011.1"/>
</dbReference>
<dbReference type="Gene3D" id="3.90.79.10">
    <property type="entry name" value="Nucleoside Triphosphate Pyrophosphohydrolase"/>
    <property type="match status" value="1"/>
</dbReference>
<accession>A0A7X0ME03</accession>
<evidence type="ECO:0000313" key="7">
    <source>
        <dbReference type="Proteomes" id="UP000565576"/>
    </source>
</evidence>
<gene>
    <name evidence="6" type="ORF">GGD46_004281</name>
</gene>
<dbReference type="GO" id="GO:0034431">
    <property type="term" value="F:bis(5'-adenosyl)-hexaphosphatase activity"/>
    <property type="evidence" value="ECO:0007669"/>
    <property type="project" value="TreeGrafter"/>
</dbReference>
<dbReference type="PANTHER" id="PTHR12629">
    <property type="entry name" value="DIPHOSPHOINOSITOL POLYPHOSPHATE PHOSPHOHYDROLASE"/>
    <property type="match status" value="1"/>
</dbReference>
<dbReference type="Proteomes" id="UP000565576">
    <property type="component" value="Unassembled WGS sequence"/>
</dbReference>
<dbReference type="SUPFAM" id="SSF55811">
    <property type="entry name" value="Nudix"/>
    <property type="match status" value="1"/>
</dbReference>
<comment type="cofactor">
    <cofactor evidence="1">
        <name>Mg(2+)</name>
        <dbReference type="ChEBI" id="CHEBI:18420"/>
    </cofactor>
</comment>
<protein>
    <submittedName>
        <fullName evidence="6">8-oxo-dGTP pyrophosphatase MutT (NUDIX family)</fullName>
    </submittedName>
</protein>
<evidence type="ECO:0000313" key="6">
    <source>
        <dbReference type="EMBL" id="MBB6486981.1"/>
    </source>
</evidence>